<evidence type="ECO:0000259" key="19">
    <source>
        <dbReference type="PROSITE" id="PS50158"/>
    </source>
</evidence>
<keyword evidence="8" id="KW-0378">Hydrolase</keyword>
<dbReference type="GO" id="GO:0015074">
    <property type="term" value="P:DNA integration"/>
    <property type="evidence" value="ECO:0007669"/>
    <property type="project" value="UniProtKB-KW"/>
</dbReference>
<dbReference type="GO" id="GO:0003964">
    <property type="term" value="F:RNA-directed DNA polymerase activity"/>
    <property type="evidence" value="ECO:0007669"/>
    <property type="project" value="UniProtKB-KW"/>
</dbReference>
<evidence type="ECO:0000256" key="16">
    <source>
        <dbReference type="ARBA" id="ARBA00023268"/>
    </source>
</evidence>
<feature type="compositionally biased region" description="Basic and acidic residues" evidence="18">
    <location>
        <begin position="201"/>
        <end position="212"/>
    </location>
</feature>
<dbReference type="GO" id="GO:0008270">
    <property type="term" value="F:zinc ion binding"/>
    <property type="evidence" value="ECO:0007669"/>
    <property type="project" value="UniProtKB-KW"/>
</dbReference>
<evidence type="ECO:0000256" key="10">
    <source>
        <dbReference type="ARBA" id="ARBA00022842"/>
    </source>
</evidence>
<dbReference type="InterPro" id="IPR001584">
    <property type="entry name" value="Integrase_cat-core"/>
</dbReference>
<dbReference type="PANTHER" id="PTHR42648:SF11">
    <property type="entry name" value="TRANSPOSON TY4-P GAG-POL POLYPROTEIN"/>
    <property type="match status" value="1"/>
</dbReference>
<dbReference type="PROSITE" id="PS50994">
    <property type="entry name" value="INTEGRASE"/>
    <property type="match status" value="1"/>
</dbReference>
<dbReference type="SUPFAM" id="SSF53098">
    <property type="entry name" value="Ribonuclease H-like"/>
    <property type="match status" value="1"/>
</dbReference>
<keyword evidence="17" id="KW-0862">Zinc</keyword>
<dbReference type="Pfam" id="PF22936">
    <property type="entry name" value="Pol_BBD"/>
    <property type="match status" value="1"/>
</dbReference>
<keyword evidence="14" id="KW-0917">Virion maturation</keyword>
<dbReference type="InterPro" id="IPR057670">
    <property type="entry name" value="SH3_retrovirus"/>
</dbReference>
<dbReference type="PANTHER" id="PTHR42648">
    <property type="entry name" value="TRANSPOSASE, PUTATIVE-RELATED"/>
    <property type="match status" value="1"/>
</dbReference>
<keyword evidence="6" id="KW-0547">Nucleotide-binding</keyword>
<dbReference type="OrthoDB" id="413361at2759"/>
<evidence type="ECO:0000256" key="11">
    <source>
        <dbReference type="ARBA" id="ARBA00022908"/>
    </source>
</evidence>
<dbReference type="SMART" id="SM00343">
    <property type="entry name" value="ZnF_C2HC"/>
    <property type="match status" value="1"/>
</dbReference>
<dbReference type="InterPro" id="IPR001878">
    <property type="entry name" value="Znf_CCHC"/>
</dbReference>
<dbReference type="InterPro" id="IPR054722">
    <property type="entry name" value="PolX-like_BBD"/>
</dbReference>
<keyword evidence="17" id="KW-0863">Zinc-finger</keyword>
<dbReference type="InterPro" id="IPR039537">
    <property type="entry name" value="Retrotran_Ty1/copia-like"/>
</dbReference>
<dbReference type="GO" id="GO:0003676">
    <property type="term" value="F:nucleic acid binding"/>
    <property type="evidence" value="ECO:0007669"/>
    <property type="project" value="InterPro"/>
</dbReference>
<gene>
    <name evidence="21" type="ORF">EVAR_3607_1</name>
</gene>
<evidence type="ECO:0000313" key="21">
    <source>
        <dbReference type="EMBL" id="GBP06268.1"/>
    </source>
</evidence>
<evidence type="ECO:0000256" key="15">
    <source>
        <dbReference type="ARBA" id="ARBA00023172"/>
    </source>
</evidence>
<keyword evidence="7" id="KW-0255">Endonuclease</keyword>
<evidence type="ECO:0000256" key="8">
    <source>
        <dbReference type="ARBA" id="ARBA00022801"/>
    </source>
</evidence>
<evidence type="ECO:0000256" key="9">
    <source>
        <dbReference type="ARBA" id="ARBA00022840"/>
    </source>
</evidence>
<evidence type="ECO:0000256" key="3">
    <source>
        <dbReference type="ARBA" id="ARBA00022670"/>
    </source>
</evidence>
<evidence type="ECO:0000313" key="22">
    <source>
        <dbReference type="Proteomes" id="UP000299102"/>
    </source>
</evidence>
<evidence type="ECO:0000256" key="18">
    <source>
        <dbReference type="SAM" id="MobiDB-lite"/>
    </source>
</evidence>
<dbReference type="Pfam" id="PF00098">
    <property type="entry name" value="zf-CCHC"/>
    <property type="match status" value="1"/>
</dbReference>
<dbReference type="Pfam" id="PF25597">
    <property type="entry name" value="SH3_retrovirus"/>
    <property type="match status" value="1"/>
</dbReference>
<evidence type="ECO:0000259" key="20">
    <source>
        <dbReference type="PROSITE" id="PS50994"/>
    </source>
</evidence>
<keyword evidence="9" id="KW-0067">ATP-binding</keyword>
<dbReference type="GO" id="GO:0006508">
    <property type="term" value="P:proteolysis"/>
    <property type="evidence" value="ECO:0007669"/>
    <property type="project" value="UniProtKB-KW"/>
</dbReference>
<dbReference type="SUPFAM" id="SSF57756">
    <property type="entry name" value="Retrovirus zinc finger-like domains"/>
    <property type="match status" value="1"/>
</dbReference>
<evidence type="ECO:0000256" key="5">
    <source>
        <dbReference type="ARBA" id="ARBA00022723"/>
    </source>
</evidence>
<keyword evidence="22" id="KW-1185">Reference proteome</keyword>
<sequence length="659" mass="77006">MAAKNSDINIPIFDGSDYSNWKIRILKFLQFKKCKDVIMRAKTRADDATWDDRDIQATNYIYSAITNRQLEYIKQEKLNYMLKSLPQNYSHIGDLIDVLPEKDRTVDYLKSKIKLKKAEEESNETSHDSSNAFRAETKTASHTKCYNCGKPGHFQKDCRTRTVHTQRGRGRGYFGSRGRGYSVSRGRDTYNTRNFRGRGNHNNERPRTDHYEQYGNSFHTTIVNNTTTNEKDKTKKREIEWLLDSGCTDHIINTDEYFESCETLKKPVKVKIGDGRILEARKVVCKRERIIIKPCPAYVHELNGTAERYNRSLMDMARCLLSEAKVERRYWPEIIKTAAYLKNRTLTNTVERKSPYEIFFKRKPTVKYLKMYGSRVFVRIPEERRKSKWDKKAETGILLGYTDTGYRVLINNRVIVVRHCDIVEEDVTMCGFQDERDDNLEEEKEINKDISESVGRNDTDKLNSNNDIEIDEDMDKKKSKRQVKPPTRFADEFGYYCISVNYCDAMSPENFQEAMNCDDANEWKAAMDREMNSLVENKTWTLVDKPTKDKKVIDVKWVYKKKSESEYKARLVVRGFQQIDCVDDTYSPVAKMPTLKLLLSYCCQNSMEIHQMDVETAFLNGKVLSEVYVKQPIGYEDSSDKVYKLNKSLYGLKESPRMV</sequence>
<keyword evidence="11" id="KW-0229">DNA integration</keyword>
<reference evidence="21 22" key="1">
    <citation type="journal article" date="2019" name="Commun. Biol.">
        <title>The bagworm genome reveals a unique fibroin gene that provides high tensile strength.</title>
        <authorList>
            <person name="Kono N."/>
            <person name="Nakamura H."/>
            <person name="Ohtoshi R."/>
            <person name="Tomita M."/>
            <person name="Numata K."/>
            <person name="Arakawa K."/>
        </authorList>
    </citation>
    <scope>NUCLEOTIDE SEQUENCE [LARGE SCALE GENOMIC DNA]</scope>
</reference>
<evidence type="ECO:0000256" key="1">
    <source>
        <dbReference type="ARBA" id="ARBA00002180"/>
    </source>
</evidence>
<dbReference type="Proteomes" id="UP000299102">
    <property type="component" value="Unassembled WGS sequence"/>
</dbReference>
<feature type="domain" description="CCHC-type" evidence="19">
    <location>
        <begin position="144"/>
        <end position="159"/>
    </location>
</feature>
<keyword evidence="15" id="KW-0233">DNA recombination</keyword>
<dbReference type="GO" id="GO:0003887">
    <property type="term" value="F:DNA-directed DNA polymerase activity"/>
    <property type="evidence" value="ECO:0007669"/>
    <property type="project" value="UniProtKB-KW"/>
</dbReference>
<keyword evidence="5" id="KW-0479">Metal-binding</keyword>
<dbReference type="Gene3D" id="4.10.60.10">
    <property type="entry name" value="Zinc finger, CCHC-type"/>
    <property type="match status" value="1"/>
</dbReference>
<keyword evidence="10" id="KW-0460">Magnesium</keyword>
<keyword evidence="13" id="KW-0548">Nucleotidyltransferase</keyword>
<name>A0A4C1SYL0_EUMVA</name>
<dbReference type="AlphaFoldDB" id="A0A4C1SYL0"/>
<dbReference type="InterPro" id="IPR036397">
    <property type="entry name" value="RNaseH_sf"/>
</dbReference>
<keyword evidence="3" id="KW-0645">Protease</keyword>
<evidence type="ECO:0000256" key="14">
    <source>
        <dbReference type="ARBA" id="ARBA00023113"/>
    </source>
</evidence>
<dbReference type="InterPro" id="IPR013103">
    <property type="entry name" value="RVT_2"/>
</dbReference>
<keyword evidence="2" id="KW-1188">Viral release from host cell</keyword>
<keyword evidence="13" id="KW-0808">Transferase</keyword>
<comment type="function">
    <text evidence="1">The aspartyl protease (PR) mediates the proteolytic cleavages of the Gag and Gag-Pol polyproteins after assembly of the VLP.</text>
</comment>
<keyword evidence="13" id="KW-0239">DNA-directed DNA polymerase</keyword>
<dbReference type="GO" id="GO:0005524">
    <property type="term" value="F:ATP binding"/>
    <property type="evidence" value="ECO:0007669"/>
    <property type="project" value="UniProtKB-KW"/>
</dbReference>
<dbReference type="Pfam" id="PF07727">
    <property type="entry name" value="RVT_2"/>
    <property type="match status" value="1"/>
</dbReference>
<feature type="compositionally biased region" description="Basic and acidic residues" evidence="18">
    <location>
        <begin position="447"/>
        <end position="461"/>
    </location>
</feature>
<proteinExistence type="predicted"/>
<dbReference type="EMBL" id="BGZK01000021">
    <property type="protein sequence ID" value="GBP06268.1"/>
    <property type="molecule type" value="Genomic_DNA"/>
</dbReference>
<evidence type="ECO:0000256" key="13">
    <source>
        <dbReference type="ARBA" id="ARBA00022932"/>
    </source>
</evidence>
<accession>A0A4C1SYL0</accession>
<evidence type="ECO:0000256" key="2">
    <source>
        <dbReference type="ARBA" id="ARBA00022612"/>
    </source>
</evidence>
<dbReference type="GO" id="GO:0004519">
    <property type="term" value="F:endonuclease activity"/>
    <property type="evidence" value="ECO:0007669"/>
    <property type="project" value="UniProtKB-KW"/>
</dbReference>
<comment type="caution">
    <text evidence="21">The sequence shown here is derived from an EMBL/GenBank/DDBJ whole genome shotgun (WGS) entry which is preliminary data.</text>
</comment>
<dbReference type="Gene3D" id="3.30.420.10">
    <property type="entry name" value="Ribonuclease H-like superfamily/Ribonuclease H"/>
    <property type="match status" value="1"/>
</dbReference>
<keyword evidence="16" id="KW-0511">Multifunctional enzyme</keyword>
<organism evidence="21 22">
    <name type="scientific">Eumeta variegata</name>
    <name type="common">Bagworm moth</name>
    <name type="synonym">Eumeta japonica</name>
    <dbReference type="NCBI Taxonomy" id="151549"/>
    <lineage>
        <taxon>Eukaryota</taxon>
        <taxon>Metazoa</taxon>
        <taxon>Ecdysozoa</taxon>
        <taxon>Arthropoda</taxon>
        <taxon>Hexapoda</taxon>
        <taxon>Insecta</taxon>
        <taxon>Pterygota</taxon>
        <taxon>Neoptera</taxon>
        <taxon>Endopterygota</taxon>
        <taxon>Lepidoptera</taxon>
        <taxon>Glossata</taxon>
        <taxon>Ditrysia</taxon>
        <taxon>Tineoidea</taxon>
        <taxon>Psychidae</taxon>
        <taxon>Oiketicinae</taxon>
        <taxon>Eumeta</taxon>
    </lineage>
</organism>
<evidence type="ECO:0000256" key="4">
    <source>
        <dbReference type="ARBA" id="ARBA00022722"/>
    </source>
</evidence>
<dbReference type="InterPro" id="IPR036875">
    <property type="entry name" value="Znf_CCHC_sf"/>
</dbReference>
<dbReference type="GO" id="GO:0008233">
    <property type="term" value="F:peptidase activity"/>
    <property type="evidence" value="ECO:0007669"/>
    <property type="project" value="UniProtKB-KW"/>
</dbReference>
<feature type="region of interest" description="Disordered" evidence="18">
    <location>
        <begin position="169"/>
        <end position="212"/>
    </location>
</feature>
<evidence type="ECO:0000256" key="6">
    <source>
        <dbReference type="ARBA" id="ARBA00022741"/>
    </source>
</evidence>
<keyword evidence="12" id="KW-0695">RNA-directed DNA polymerase</keyword>
<keyword evidence="4" id="KW-0540">Nuclease</keyword>
<dbReference type="STRING" id="151549.A0A4C1SYL0"/>
<evidence type="ECO:0000256" key="12">
    <source>
        <dbReference type="ARBA" id="ARBA00022918"/>
    </source>
</evidence>
<dbReference type="GO" id="GO:0006310">
    <property type="term" value="P:DNA recombination"/>
    <property type="evidence" value="ECO:0007669"/>
    <property type="project" value="UniProtKB-KW"/>
</dbReference>
<feature type="region of interest" description="Disordered" evidence="18">
    <location>
        <begin position="447"/>
        <end position="483"/>
    </location>
</feature>
<evidence type="ECO:0000256" key="7">
    <source>
        <dbReference type="ARBA" id="ARBA00022759"/>
    </source>
</evidence>
<protein>
    <submittedName>
        <fullName evidence="21">Retrovirus-related Pol polyprotein from transposon TNT 1-94</fullName>
    </submittedName>
</protein>
<feature type="domain" description="Integrase catalytic" evidence="20">
    <location>
        <begin position="266"/>
        <end position="363"/>
    </location>
</feature>
<dbReference type="InterPro" id="IPR012337">
    <property type="entry name" value="RNaseH-like_sf"/>
</dbReference>
<dbReference type="PROSITE" id="PS50158">
    <property type="entry name" value="ZF_CCHC"/>
    <property type="match status" value="1"/>
</dbReference>
<evidence type="ECO:0000256" key="17">
    <source>
        <dbReference type="PROSITE-ProRule" id="PRU00047"/>
    </source>
</evidence>